<dbReference type="UniPathway" id="UPA00031">
    <property type="reaction ID" value="UER00013"/>
</dbReference>
<evidence type="ECO:0000256" key="4">
    <source>
        <dbReference type="ARBA" id="ARBA00022605"/>
    </source>
</evidence>
<dbReference type="GO" id="GO:0005737">
    <property type="term" value="C:cytoplasm"/>
    <property type="evidence" value="ECO:0007669"/>
    <property type="project" value="TreeGrafter"/>
</dbReference>
<evidence type="ECO:0000256" key="5">
    <source>
        <dbReference type="ARBA" id="ARBA00022801"/>
    </source>
</evidence>
<comment type="similarity">
    <text evidence="2 8">Belongs to the PHP hydrolase family. HisK subfamily.</text>
</comment>
<gene>
    <name evidence="10" type="ORF">SAMN04488530_10532</name>
</gene>
<dbReference type="SUPFAM" id="SSF89550">
    <property type="entry name" value="PHP domain-like"/>
    <property type="match status" value="1"/>
</dbReference>
<dbReference type="InterPro" id="IPR016195">
    <property type="entry name" value="Pol/histidinol_Pase-like"/>
</dbReference>
<dbReference type="PANTHER" id="PTHR21039">
    <property type="entry name" value="HISTIDINOL PHOSPHATASE-RELATED"/>
    <property type="match status" value="1"/>
</dbReference>
<evidence type="ECO:0000256" key="8">
    <source>
        <dbReference type="RuleBase" id="RU366003"/>
    </source>
</evidence>
<keyword evidence="11" id="KW-1185">Reference proteome</keyword>
<evidence type="ECO:0000256" key="1">
    <source>
        <dbReference type="ARBA" id="ARBA00004970"/>
    </source>
</evidence>
<dbReference type="Pfam" id="PF02811">
    <property type="entry name" value="PHP"/>
    <property type="match status" value="1"/>
</dbReference>
<evidence type="ECO:0000256" key="3">
    <source>
        <dbReference type="ARBA" id="ARBA00013085"/>
    </source>
</evidence>
<dbReference type="EMBL" id="FQWX01000005">
    <property type="protein sequence ID" value="SHG66758.1"/>
    <property type="molecule type" value="Genomic_DNA"/>
</dbReference>
<dbReference type="InterPro" id="IPR004013">
    <property type="entry name" value="PHP_dom"/>
</dbReference>
<dbReference type="RefSeq" id="WP_073124346.1">
    <property type="nucleotide sequence ID" value="NZ_BAABCH010000026.1"/>
</dbReference>
<evidence type="ECO:0000259" key="9">
    <source>
        <dbReference type="SMART" id="SM00481"/>
    </source>
</evidence>
<dbReference type="InterPro" id="IPR010140">
    <property type="entry name" value="Histidinol_P_phosphatase_HisJ"/>
</dbReference>
<dbReference type="NCBIfam" id="TIGR01856">
    <property type="entry name" value="hisJ_fam"/>
    <property type="match status" value="1"/>
</dbReference>
<accession>A0A1M5LNY6</accession>
<comment type="catalytic activity">
    <reaction evidence="7 8">
        <text>L-histidinol phosphate + H2O = L-histidinol + phosphate</text>
        <dbReference type="Rhea" id="RHEA:14465"/>
        <dbReference type="ChEBI" id="CHEBI:15377"/>
        <dbReference type="ChEBI" id="CHEBI:43474"/>
        <dbReference type="ChEBI" id="CHEBI:57699"/>
        <dbReference type="ChEBI" id="CHEBI:57980"/>
        <dbReference type="EC" id="3.1.3.15"/>
    </reaction>
</comment>
<reference evidence="11" key="1">
    <citation type="submission" date="2016-11" db="EMBL/GenBank/DDBJ databases">
        <authorList>
            <person name="Varghese N."/>
            <person name="Submissions S."/>
        </authorList>
    </citation>
    <scope>NUCLEOTIDE SEQUENCE [LARGE SCALE GENOMIC DNA]</scope>
    <source>
        <strain evidence="11">DSM 2635</strain>
    </source>
</reference>
<dbReference type="AlphaFoldDB" id="A0A1M5LNY6"/>
<evidence type="ECO:0000313" key="10">
    <source>
        <dbReference type="EMBL" id="SHG66758.1"/>
    </source>
</evidence>
<feature type="domain" description="Polymerase/histidinol phosphatase N-terminal" evidence="9">
    <location>
        <begin position="4"/>
        <end position="82"/>
    </location>
</feature>
<dbReference type="GO" id="GO:0004401">
    <property type="term" value="F:histidinol-phosphatase activity"/>
    <property type="evidence" value="ECO:0007669"/>
    <property type="project" value="UniProtKB-UniRule"/>
</dbReference>
<evidence type="ECO:0000256" key="2">
    <source>
        <dbReference type="ARBA" id="ARBA00009152"/>
    </source>
</evidence>
<keyword evidence="6 8" id="KW-0368">Histidine biosynthesis</keyword>
<dbReference type="STRING" id="1121321.SAMN04488530_10532"/>
<dbReference type="SMART" id="SM00481">
    <property type="entry name" value="POLIIIAc"/>
    <property type="match status" value="1"/>
</dbReference>
<evidence type="ECO:0000256" key="6">
    <source>
        <dbReference type="ARBA" id="ARBA00023102"/>
    </source>
</evidence>
<dbReference type="OrthoDB" id="9775255at2"/>
<dbReference type="InterPro" id="IPR003141">
    <property type="entry name" value="Pol/His_phosphatase_N"/>
</dbReference>
<name>A0A1M5LNY6_9FIRM</name>
<comment type="pathway">
    <text evidence="1 8">Amino-acid biosynthesis; L-histidine biosynthesis; L-histidine from 5-phospho-alpha-D-ribose 1-diphosphate: step 8/9.</text>
</comment>
<protein>
    <recommendedName>
        <fullName evidence="3 8">Histidinol-phosphatase</fullName>
        <shortName evidence="8">HolPase</shortName>
        <ecNumber evidence="3 8">3.1.3.15</ecNumber>
    </recommendedName>
</protein>
<dbReference type="PANTHER" id="PTHR21039:SF0">
    <property type="entry name" value="HISTIDINOL-PHOSPHATASE"/>
    <property type="match status" value="1"/>
</dbReference>
<dbReference type="Gene3D" id="3.20.20.140">
    <property type="entry name" value="Metal-dependent hydrolases"/>
    <property type="match status" value="1"/>
</dbReference>
<sequence>MHILDNHVHTHFSSDGKDHMETVIKEAIKNGVSHLTFTDHLEYNTDHFSLDLDGYIKQIDEYKEKYKKDINLLTGVEVGYKSYIRDEIENIIKSYPFDFVLCSTHTVGDKDISRLKYFDGLTKKEAYDNYYRSIIETNKQFSNYDTYGHLDYVIRYGNYEDKKIVYNDHKEVLDETLKTIINLGKGIELNTSGYRYNLDSPHPNIDILKRYKELGGEIITVGSDSHRAIDVCRDFDKAYAILDYLGFEYVCLFEEREPKFIKFNSEIIYSA</sequence>
<dbReference type="Proteomes" id="UP000243255">
    <property type="component" value="Unassembled WGS sequence"/>
</dbReference>
<organism evidence="10 11">
    <name type="scientific">Asaccharospora irregularis DSM 2635</name>
    <dbReference type="NCBI Taxonomy" id="1121321"/>
    <lineage>
        <taxon>Bacteria</taxon>
        <taxon>Bacillati</taxon>
        <taxon>Bacillota</taxon>
        <taxon>Clostridia</taxon>
        <taxon>Peptostreptococcales</taxon>
        <taxon>Peptostreptococcaceae</taxon>
        <taxon>Asaccharospora</taxon>
    </lineage>
</organism>
<proteinExistence type="inferred from homology"/>
<keyword evidence="4 8" id="KW-0028">Amino-acid biosynthesis</keyword>
<evidence type="ECO:0000313" key="11">
    <source>
        <dbReference type="Proteomes" id="UP000243255"/>
    </source>
</evidence>
<dbReference type="EC" id="3.1.3.15" evidence="3 8"/>
<keyword evidence="5 8" id="KW-0378">Hydrolase</keyword>
<evidence type="ECO:0000256" key="7">
    <source>
        <dbReference type="ARBA" id="ARBA00049158"/>
    </source>
</evidence>
<dbReference type="GO" id="GO:0000105">
    <property type="term" value="P:L-histidine biosynthetic process"/>
    <property type="evidence" value="ECO:0007669"/>
    <property type="project" value="UniProtKB-UniRule"/>
</dbReference>